<name>A0ABD0XZ81_9HEMI</name>
<accession>A0ABD0XZ81</accession>
<dbReference type="GO" id="GO:0016020">
    <property type="term" value="C:membrane"/>
    <property type="evidence" value="ECO:0007669"/>
    <property type="project" value="UniProtKB-SubCell"/>
</dbReference>
<keyword evidence="3 5" id="KW-0106">Calcium</keyword>
<dbReference type="InterPro" id="IPR002126">
    <property type="entry name" value="Cadherin-like_dom"/>
</dbReference>
<dbReference type="PROSITE" id="PS00232">
    <property type="entry name" value="CADHERIN_1"/>
    <property type="match status" value="1"/>
</dbReference>
<evidence type="ECO:0000256" key="1">
    <source>
        <dbReference type="ARBA" id="ARBA00004370"/>
    </source>
</evidence>
<proteinExistence type="predicted"/>
<protein>
    <recommendedName>
        <fullName evidence="6">Cadherin domain-containing protein</fullName>
    </recommendedName>
</protein>
<evidence type="ECO:0000256" key="4">
    <source>
        <dbReference type="ARBA" id="ARBA00023136"/>
    </source>
</evidence>
<feature type="non-terminal residue" evidence="7">
    <location>
        <position position="1"/>
    </location>
</feature>
<dbReference type="EMBL" id="JBFDAA010000019">
    <property type="protein sequence ID" value="KAL1115660.1"/>
    <property type="molecule type" value="Genomic_DNA"/>
</dbReference>
<comment type="subcellular location">
    <subcellularLocation>
        <location evidence="1">Membrane</location>
    </subcellularLocation>
</comment>
<sequence length="139" mass="15916">GCQFYPAGEYLRFVRVTETQPVGSEILLLEVHPRRNLTIQPVDRPQDINFFEFSGVNRTFVSVRLARPLDDLVDNPRPQNVLKFRLVCYYNDEDDMISSYLSVTVYVEDVNDHGPVFVNAPYHVAVDENTPPGNENVDV</sequence>
<dbReference type="InterPro" id="IPR020894">
    <property type="entry name" value="Cadherin_CS"/>
</dbReference>
<keyword evidence="8" id="KW-1185">Reference proteome</keyword>
<evidence type="ECO:0000313" key="8">
    <source>
        <dbReference type="Proteomes" id="UP001558652"/>
    </source>
</evidence>
<evidence type="ECO:0000259" key="6">
    <source>
        <dbReference type="PROSITE" id="PS50268"/>
    </source>
</evidence>
<dbReference type="Gene3D" id="2.60.40.60">
    <property type="entry name" value="Cadherins"/>
    <property type="match status" value="2"/>
</dbReference>
<gene>
    <name evidence="7" type="ORF">AAG570_005950</name>
</gene>
<keyword evidence="4" id="KW-0472">Membrane</keyword>
<dbReference type="Proteomes" id="UP001558652">
    <property type="component" value="Unassembled WGS sequence"/>
</dbReference>
<organism evidence="7 8">
    <name type="scientific">Ranatra chinensis</name>
    <dbReference type="NCBI Taxonomy" id="642074"/>
    <lineage>
        <taxon>Eukaryota</taxon>
        <taxon>Metazoa</taxon>
        <taxon>Ecdysozoa</taxon>
        <taxon>Arthropoda</taxon>
        <taxon>Hexapoda</taxon>
        <taxon>Insecta</taxon>
        <taxon>Pterygota</taxon>
        <taxon>Neoptera</taxon>
        <taxon>Paraneoptera</taxon>
        <taxon>Hemiptera</taxon>
        <taxon>Heteroptera</taxon>
        <taxon>Panheteroptera</taxon>
        <taxon>Nepomorpha</taxon>
        <taxon>Nepidae</taxon>
        <taxon>Ranatrinae</taxon>
        <taxon>Ranatra</taxon>
    </lineage>
</organism>
<dbReference type="InterPro" id="IPR015919">
    <property type="entry name" value="Cadherin-like_sf"/>
</dbReference>
<dbReference type="GO" id="GO:0005509">
    <property type="term" value="F:calcium ion binding"/>
    <property type="evidence" value="ECO:0007669"/>
    <property type="project" value="UniProtKB-UniRule"/>
</dbReference>
<evidence type="ECO:0000256" key="3">
    <source>
        <dbReference type="ARBA" id="ARBA00022837"/>
    </source>
</evidence>
<evidence type="ECO:0000256" key="5">
    <source>
        <dbReference type="PROSITE-ProRule" id="PRU00043"/>
    </source>
</evidence>
<evidence type="ECO:0000256" key="2">
    <source>
        <dbReference type="ARBA" id="ARBA00022737"/>
    </source>
</evidence>
<dbReference type="AlphaFoldDB" id="A0ABD0XZ81"/>
<dbReference type="PROSITE" id="PS50268">
    <property type="entry name" value="CADHERIN_2"/>
    <property type="match status" value="1"/>
</dbReference>
<comment type="caution">
    <text evidence="7">The sequence shown here is derived from an EMBL/GenBank/DDBJ whole genome shotgun (WGS) entry which is preliminary data.</text>
</comment>
<feature type="domain" description="Cadherin" evidence="6">
    <location>
        <begin position="45"/>
        <end position="117"/>
    </location>
</feature>
<keyword evidence="2" id="KW-0677">Repeat</keyword>
<dbReference type="SUPFAM" id="SSF49313">
    <property type="entry name" value="Cadherin-like"/>
    <property type="match status" value="1"/>
</dbReference>
<evidence type="ECO:0000313" key="7">
    <source>
        <dbReference type="EMBL" id="KAL1115660.1"/>
    </source>
</evidence>
<reference evidence="7 8" key="1">
    <citation type="submission" date="2024-07" db="EMBL/GenBank/DDBJ databases">
        <title>Chromosome-level genome assembly of the water stick insect Ranatra chinensis (Heteroptera: Nepidae).</title>
        <authorList>
            <person name="Liu X."/>
        </authorList>
    </citation>
    <scope>NUCLEOTIDE SEQUENCE [LARGE SCALE GENOMIC DNA]</scope>
    <source>
        <strain evidence="7">Cailab_2021Rc</strain>
        <tissue evidence="7">Muscle</tissue>
    </source>
</reference>